<keyword evidence="3" id="KW-1185">Reference proteome</keyword>
<dbReference type="EMBL" id="PVWQ01000002">
    <property type="protein sequence ID" value="RDW90097.1"/>
    <property type="molecule type" value="Genomic_DNA"/>
</dbReference>
<evidence type="ECO:0000313" key="3">
    <source>
        <dbReference type="Proteomes" id="UP000256690"/>
    </source>
</evidence>
<name>A0A3D8SUV2_9EURO</name>
<sequence>MLESNHALVVKALQRLYKLCASKEGFPGEPLVETPDGYPLTHAILDRLGLIKQAEDSAQAAASEETEDLHYPRVLSSSTDCSATTEPSPEPVTPPDPIPTSLTSPVQLSPAEHAPIKWEFQPLQTIQPEPYHGYPQADFRGTMPPTVMEIPALISEPKCATTIPSPVPPLAHPYLYCCTPEPTGNRLQPIVTTGPSVLPSVLPAVTGVTAAGLPVGLVENYNLHIPDHQPIYQPPLQPAWAYSCE</sequence>
<evidence type="ECO:0000313" key="2">
    <source>
        <dbReference type="EMBL" id="RDW90097.1"/>
    </source>
</evidence>
<dbReference type="OrthoDB" id="4151048at2759"/>
<evidence type="ECO:0008006" key="4">
    <source>
        <dbReference type="Google" id="ProtNLM"/>
    </source>
</evidence>
<protein>
    <recommendedName>
        <fullName evidence="4">C6 transcription factor</fullName>
    </recommendedName>
</protein>
<dbReference type="Proteomes" id="UP000256690">
    <property type="component" value="Unassembled WGS sequence"/>
</dbReference>
<feature type="compositionally biased region" description="Pro residues" evidence="1">
    <location>
        <begin position="88"/>
        <end position="98"/>
    </location>
</feature>
<evidence type="ECO:0000256" key="1">
    <source>
        <dbReference type="SAM" id="MobiDB-lite"/>
    </source>
</evidence>
<dbReference type="GeneID" id="38112242"/>
<dbReference type="AlphaFoldDB" id="A0A3D8SUV2"/>
<proteinExistence type="predicted"/>
<dbReference type="STRING" id="1810919.A0A3D8SUV2"/>
<organism evidence="2 3">
    <name type="scientific">Aspergillus mulundensis</name>
    <dbReference type="NCBI Taxonomy" id="1810919"/>
    <lineage>
        <taxon>Eukaryota</taxon>
        <taxon>Fungi</taxon>
        <taxon>Dikarya</taxon>
        <taxon>Ascomycota</taxon>
        <taxon>Pezizomycotina</taxon>
        <taxon>Eurotiomycetes</taxon>
        <taxon>Eurotiomycetidae</taxon>
        <taxon>Eurotiales</taxon>
        <taxon>Aspergillaceae</taxon>
        <taxon>Aspergillus</taxon>
        <taxon>Aspergillus subgen. Nidulantes</taxon>
    </lineage>
</organism>
<gene>
    <name evidence="2" type="ORF">DSM5745_01872</name>
</gene>
<feature type="region of interest" description="Disordered" evidence="1">
    <location>
        <begin position="58"/>
        <end position="98"/>
    </location>
</feature>
<comment type="caution">
    <text evidence="2">The sequence shown here is derived from an EMBL/GenBank/DDBJ whole genome shotgun (WGS) entry which is preliminary data.</text>
</comment>
<dbReference type="RefSeq" id="XP_026607051.1">
    <property type="nucleotide sequence ID" value="XM_026743888.1"/>
</dbReference>
<reference evidence="2 3" key="1">
    <citation type="journal article" date="2018" name="IMA Fungus">
        <title>IMA Genome-F 9: Draft genome sequence of Annulohypoxylon stygium, Aspergillus mulundensis, Berkeleyomyces basicola (syn. Thielaviopsis basicola), Ceratocystis smalleyi, two Cercospora beticola strains, Coleophoma cylindrospora, Fusarium fracticaudum, Phialophora cf. hyalina, and Morchella septimelata.</title>
        <authorList>
            <person name="Wingfield B.D."/>
            <person name="Bills G.F."/>
            <person name="Dong Y."/>
            <person name="Huang W."/>
            <person name="Nel W.J."/>
            <person name="Swalarsk-Parry B.S."/>
            <person name="Vaghefi N."/>
            <person name="Wilken P.M."/>
            <person name="An Z."/>
            <person name="de Beer Z.W."/>
            <person name="De Vos L."/>
            <person name="Chen L."/>
            <person name="Duong T.A."/>
            <person name="Gao Y."/>
            <person name="Hammerbacher A."/>
            <person name="Kikkert J.R."/>
            <person name="Li Y."/>
            <person name="Li H."/>
            <person name="Li K."/>
            <person name="Li Q."/>
            <person name="Liu X."/>
            <person name="Ma X."/>
            <person name="Naidoo K."/>
            <person name="Pethybridge S.J."/>
            <person name="Sun J."/>
            <person name="Steenkamp E.T."/>
            <person name="van der Nest M.A."/>
            <person name="van Wyk S."/>
            <person name="Wingfield M.J."/>
            <person name="Xiong C."/>
            <person name="Yue Q."/>
            <person name="Zhang X."/>
        </authorList>
    </citation>
    <scope>NUCLEOTIDE SEQUENCE [LARGE SCALE GENOMIC DNA]</scope>
    <source>
        <strain evidence="2 3">DSM 5745</strain>
    </source>
</reference>
<accession>A0A3D8SUV2</accession>